<dbReference type="SMART" id="SM00173">
    <property type="entry name" value="RAS"/>
    <property type="match status" value="1"/>
</dbReference>
<evidence type="ECO:0000256" key="7">
    <source>
        <dbReference type="ARBA" id="ARBA00023134"/>
    </source>
</evidence>
<dbReference type="PRINTS" id="PR00449">
    <property type="entry name" value="RASTRNSFRMNG"/>
</dbReference>
<dbReference type="SUPFAM" id="SSF52540">
    <property type="entry name" value="P-loop containing nucleoside triphosphate hydrolases"/>
    <property type="match status" value="1"/>
</dbReference>
<dbReference type="PANTHER" id="PTHR24070">
    <property type="entry name" value="RAS, DI-RAS, AND RHEB FAMILY MEMBERS OF SMALL GTPASE SUPERFAMILY"/>
    <property type="match status" value="1"/>
</dbReference>
<dbReference type="InterPro" id="IPR027417">
    <property type="entry name" value="P-loop_NTPase"/>
</dbReference>
<dbReference type="EMBL" id="SPNW01000022">
    <property type="protein sequence ID" value="TIA90055.1"/>
    <property type="molecule type" value="Genomic_DNA"/>
</dbReference>
<evidence type="ECO:0000313" key="13">
    <source>
        <dbReference type="EMBL" id="TIA90055.1"/>
    </source>
</evidence>
<name>A0A4T0FQ79_9BASI</name>
<dbReference type="FunFam" id="3.40.50.300:FF:000273">
    <property type="entry name" value="GTP-binding protein Rheb homolog"/>
    <property type="match status" value="1"/>
</dbReference>
<comment type="subcellular location">
    <subcellularLocation>
        <location evidence="1">Cell membrane</location>
        <topology evidence="1">Lipid-anchor</topology>
        <orientation evidence="1">Cytoplasmic side</orientation>
    </subcellularLocation>
</comment>
<evidence type="ECO:0000256" key="5">
    <source>
        <dbReference type="ARBA" id="ARBA00022801"/>
    </source>
</evidence>
<protein>
    <submittedName>
        <fullName evidence="13">Uncharacterized protein</fullName>
    </submittedName>
</protein>
<sequence length="217" mass="24076">MAIRRNQQRASQTRSQGGRSAYWVVGEWYVDQKSPLNFPQKRRITQSGKSSLVVQFVEGVFVDSYYPTIETTFTKPIKYKGAEYECDILDTAGQDEYSLINSKHAIGIHGYMLVFSLASRASFEMVATVHDKLLAYHGLEALPVVVIGQKSDLVQQRVVDREEAEQMSKQLNASYVEVSAAANENVAKAFESMLAEIESRNVPPSGEGGSQGKCAIQ</sequence>
<dbReference type="PROSITE" id="PS51419">
    <property type="entry name" value="RAB"/>
    <property type="match status" value="1"/>
</dbReference>
<gene>
    <name evidence="13" type="ORF">E3P99_01765</name>
</gene>
<comment type="catalytic activity">
    <reaction evidence="12">
        <text>GTP + H2O = GDP + phosphate + H(+)</text>
        <dbReference type="Rhea" id="RHEA:19669"/>
        <dbReference type="ChEBI" id="CHEBI:15377"/>
        <dbReference type="ChEBI" id="CHEBI:15378"/>
        <dbReference type="ChEBI" id="CHEBI:37565"/>
        <dbReference type="ChEBI" id="CHEBI:43474"/>
        <dbReference type="ChEBI" id="CHEBI:58189"/>
    </reaction>
    <physiologicalReaction direction="left-to-right" evidence="12">
        <dbReference type="Rhea" id="RHEA:19670"/>
    </physiologicalReaction>
</comment>
<evidence type="ECO:0000256" key="4">
    <source>
        <dbReference type="ARBA" id="ARBA00022741"/>
    </source>
</evidence>
<evidence type="ECO:0000256" key="9">
    <source>
        <dbReference type="ARBA" id="ARBA00023288"/>
    </source>
</evidence>
<comment type="caution">
    <text evidence="13">The sequence shown here is derived from an EMBL/GenBank/DDBJ whole genome shotgun (WGS) entry which is preliminary data.</text>
</comment>
<keyword evidence="14" id="KW-1185">Reference proteome</keyword>
<dbReference type="PROSITE" id="PS51421">
    <property type="entry name" value="RAS"/>
    <property type="match status" value="1"/>
</dbReference>
<dbReference type="NCBIfam" id="TIGR00231">
    <property type="entry name" value="small_GTP"/>
    <property type="match status" value="1"/>
</dbReference>
<evidence type="ECO:0000256" key="3">
    <source>
        <dbReference type="ARBA" id="ARBA00022723"/>
    </source>
</evidence>
<dbReference type="GO" id="GO:0005886">
    <property type="term" value="C:plasma membrane"/>
    <property type="evidence" value="ECO:0007669"/>
    <property type="project" value="UniProtKB-SubCell"/>
</dbReference>
<dbReference type="GO" id="GO:0005525">
    <property type="term" value="F:GTP binding"/>
    <property type="evidence" value="ECO:0007669"/>
    <property type="project" value="UniProtKB-KW"/>
</dbReference>
<dbReference type="SMART" id="SM00174">
    <property type="entry name" value="RHO"/>
    <property type="match status" value="1"/>
</dbReference>
<dbReference type="InterPro" id="IPR005225">
    <property type="entry name" value="Small_GTP-bd"/>
</dbReference>
<keyword evidence="6" id="KW-0460">Magnesium</keyword>
<dbReference type="GO" id="GO:0046872">
    <property type="term" value="F:metal ion binding"/>
    <property type="evidence" value="ECO:0007669"/>
    <property type="project" value="UniProtKB-KW"/>
</dbReference>
<keyword evidence="3" id="KW-0479">Metal-binding</keyword>
<evidence type="ECO:0000256" key="11">
    <source>
        <dbReference type="ARBA" id="ARBA00037969"/>
    </source>
</evidence>
<keyword evidence="10" id="KW-0636">Prenylation</keyword>
<keyword evidence="4" id="KW-0547">Nucleotide-binding</keyword>
<dbReference type="Gene3D" id="3.40.50.300">
    <property type="entry name" value="P-loop containing nucleotide triphosphate hydrolases"/>
    <property type="match status" value="1"/>
</dbReference>
<dbReference type="Pfam" id="PF00071">
    <property type="entry name" value="Ras"/>
    <property type="match status" value="1"/>
</dbReference>
<keyword evidence="8" id="KW-0472">Membrane</keyword>
<dbReference type="SMART" id="SM00175">
    <property type="entry name" value="RAB"/>
    <property type="match status" value="1"/>
</dbReference>
<keyword evidence="5" id="KW-0378">Hydrolase</keyword>
<dbReference type="GO" id="GO:0003924">
    <property type="term" value="F:GTPase activity"/>
    <property type="evidence" value="ECO:0007669"/>
    <property type="project" value="InterPro"/>
</dbReference>
<reference evidence="13 14" key="1">
    <citation type="submission" date="2019-03" db="EMBL/GenBank/DDBJ databases">
        <title>Sequencing 23 genomes of Wallemia ichthyophaga.</title>
        <authorList>
            <person name="Gostincar C."/>
        </authorList>
    </citation>
    <scope>NUCLEOTIDE SEQUENCE [LARGE SCALE GENOMIC DNA]</scope>
    <source>
        <strain evidence="13 14">EXF-5753</strain>
    </source>
</reference>
<evidence type="ECO:0000256" key="2">
    <source>
        <dbReference type="ARBA" id="ARBA00022481"/>
    </source>
</evidence>
<dbReference type="GO" id="GO:0007165">
    <property type="term" value="P:signal transduction"/>
    <property type="evidence" value="ECO:0007669"/>
    <property type="project" value="InterPro"/>
</dbReference>
<keyword evidence="9" id="KW-0449">Lipoprotein</keyword>
<keyword evidence="7" id="KW-0342">GTP-binding</keyword>
<dbReference type="OrthoDB" id="5976022at2759"/>
<evidence type="ECO:0000313" key="14">
    <source>
        <dbReference type="Proteomes" id="UP000310189"/>
    </source>
</evidence>
<evidence type="ECO:0000256" key="12">
    <source>
        <dbReference type="ARBA" id="ARBA00049117"/>
    </source>
</evidence>
<evidence type="ECO:0000256" key="8">
    <source>
        <dbReference type="ARBA" id="ARBA00023136"/>
    </source>
</evidence>
<proteinExistence type="inferred from homology"/>
<comment type="similarity">
    <text evidence="11">Belongs to the small GTPase superfamily. Rheb family.</text>
</comment>
<dbReference type="Proteomes" id="UP000310189">
    <property type="component" value="Unassembled WGS sequence"/>
</dbReference>
<accession>A0A4T0FQ79</accession>
<evidence type="ECO:0000256" key="10">
    <source>
        <dbReference type="ARBA" id="ARBA00023289"/>
    </source>
</evidence>
<dbReference type="AlphaFoldDB" id="A0A4T0FQ79"/>
<keyword evidence="2" id="KW-0488">Methylation</keyword>
<dbReference type="InterPro" id="IPR020849">
    <property type="entry name" value="Small_GTPase_Ras-type"/>
</dbReference>
<dbReference type="InterPro" id="IPR001806">
    <property type="entry name" value="Small_GTPase"/>
</dbReference>
<evidence type="ECO:0000256" key="6">
    <source>
        <dbReference type="ARBA" id="ARBA00022842"/>
    </source>
</evidence>
<organism evidence="13 14">
    <name type="scientific">Wallemia hederae</name>
    <dbReference type="NCBI Taxonomy" id="1540922"/>
    <lineage>
        <taxon>Eukaryota</taxon>
        <taxon>Fungi</taxon>
        <taxon>Dikarya</taxon>
        <taxon>Basidiomycota</taxon>
        <taxon>Wallemiomycotina</taxon>
        <taxon>Wallemiomycetes</taxon>
        <taxon>Wallemiales</taxon>
        <taxon>Wallemiaceae</taxon>
        <taxon>Wallemia</taxon>
    </lineage>
</organism>
<evidence type="ECO:0000256" key="1">
    <source>
        <dbReference type="ARBA" id="ARBA00004342"/>
    </source>
</evidence>